<dbReference type="InterPro" id="IPR036663">
    <property type="entry name" value="Fumarylacetoacetase_C_sf"/>
</dbReference>
<dbReference type="GO" id="GO:0016787">
    <property type="term" value="F:hydrolase activity"/>
    <property type="evidence" value="ECO:0007669"/>
    <property type="project" value="UniProtKB-KW"/>
</dbReference>
<dbReference type="Pfam" id="PF01557">
    <property type="entry name" value="FAA_hydrolase"/>
    <property type="match status" value="1"/>
</dbReference>
<evidence type="ECO:0000313" key="5">
    <source>
        <dbReference type="Proteomes" id="UP001589838"/>
    </source>
</evidence>
<feature type="domain" description="Fumarylacetoacetase-like C-terminal" evidence="3">
    <location>
        <begin position="87"/>
        <end position="281"/>
    </location>
</feature>
<dbReference type="PANTHER" id="PTHR42796">
    <property type="entry name" value="FUMARYLACETOACETATE HYDROLASE DOMAIN-CONTAINING PROTEIN 2A-RELATED"/>
    <property type="match status" value="1"/>
</dbReference>
<dbReference type="PANTHER" id="PTHR42796:SF4">
    <property type="entry name" value="FUMARYLACETOACETATE HYDROLASE DOMAIN-CONTAINING PROTEIN 2A"/>
    <property type="match status" value="1"/>
</dbReference>
<evidence type="ECO:0000256" key="1">
    <source>
        <dbReference type="ARBA" id="ARBA00010211"/>
    </source>
</evidence>
<dbReference type="SUPFAM" id="SSF56529">
    <property type="entry name" value="FAH"/>
    <property type="match status" value="1"/>
</dbReference>
<dbReference type="Gene3D" id="3.90.850.10">
    <property type="entry name" value="Fumarylacetoacetase-like, C-terminal domain"/>
    <property type="match status" value="1"/>
</dbReference>
<dbReference type="RefSeq" id="WP_335963481.1">
    <property type="nucleotide sequence ID" value="NZ_JAXBLX010000052.1"/>
</dbReference>
<comment type="caution">
    <text evidence="4">The sequence shown here is derived from an EMBL/GenBank/DDBJ whole genome shotgun (WGS) entry which is preliminary data.</text>
</comment>
<name>A0ABV6K7A5_9BACI</name>
<keyword evidence="2" id="KW-0479">Metal-binding</keyword>
<gene>
    <name evidence="4" type="ORF">ACFFHM_01150</name>
</gene>
<protein>
    <submittedName>
        <fullName evidence="4">Fumarylacetoacetate hydrolase family protein</fullName>
    </submittedName>
</protein>
<comment type="similarity">
    <text evidence="1">Belongs to the FAH family.</text>
</comment>
<dbReference type="InterPro" id="IPR011234">
    <property type="entry name" value="Fumarylacetoacetase-like_C"/>
</dbReference>
<sequence length="295" mass="32797">MKLATVIVNDQEKAAVATEGGLVLIELITIIERKRWKTDLLGMIEDGHIDDFIKWYKDGGTERLRSFETIPLKEAKFAPLYRRPRKIWGVGINYLPERPNQSEIYCDPVSFMKPDTSIIGTEDAIRIPKGSTNTTAEAELAIIIGKTCSNIEEDEACDYVLGYTAALDMTEADIHAENERYLTRAKSFDTFFSFGPYLMIDECDDVLTLEVSTVLNGTVAHQNTVANMRYNPSYLVAFHSKVMTLLPGDIILTGTPGPVVIRDGDVVESRISGFDPLVNEVPGTARSLLNHLFGS</sequence>
<dbReference type="EMBL" id="JBHLUX010000002">
    <property type="protein sequence ID" value="MFC0469193.1"/>
    <property type="molecule type" value="Genomic_DNA"/>
</dbReference>
<keyword evidence="5" id="KW-1185">Reference proteome</keyword>
<evidence type="ECO:0000256" key="2">
    <source>
        <dbReference type="ARBA" id="ARBA00022723"/>
    </source>
</evidence>
<organism evidence="4 5">
    <name type="scientific">Halalkalibacter kiskunsagensis</name>
    <dbReference type="NCBI Taxonomy" id="1548599"/>
    <lineage>
        <taxon>Bacteria</taxon>
        <taxon>Bacillati</taxon>
        <taxon>Bacillota</taxon>
        <taxon>Bacilli</taxon>
        <taxon>Bacillales</taxon>
        <taxon>Bacillaceae</taxon>
        <taxon>Halalkalibacter</taxon>
    </lineage>
</organism>
<dbReference type="InterPro" id="IPR051121">
    <property type="entry name" value="FAH"/>
</dbReference>
<dbReference type="Proteomes" id="UP001589838">
    <property type="component" value="Unassembled WGS sequence"/>
</dbReference>
<evidence type="ECO:0000259" key="3">
    <source>
        <dbReference type="Pfam" id="PF01557"/>
    </source>
</evidence>
<evidence type="ECO:0000313" key="4">
    <source>
        <dbReference type="EMBL" id="MFC0469193.1"/>
    </source>
</evidence>
<accession>A0ABV6K7A5</accession>
<keyword evidence="4" id="KW-0378">Hydrolase</keyword>
<proteinExistence type="inferred from homology"/>
<reference evidence="4 5" key="1">
    <citation type="submission" date="2024-09" db="EMBL/GenBank/DDBJ databases">
        <authorList>
            <person name="Sun Q."/>
            <person name="Mori K."/>
        </authorList>
    </citation>
    <scope>NUCLEOTIDE SEQUENCE [LARGE SCALE GENOMIC DNA]</scope>
    <source>
        <strain evidence="4 5">NCAIM B.02610</strain>
    </source>
</reference>